<evidence type="ECO:0000313" key="2">
    <source>
        <dbReference type="EMBL" id="TWT41462.1"/>
    </source>
</evidence>
<name>A0A5C5VV99_9PLAN</name>
<gene>
    <name evidence="2" type="ORF">KOR42_48150</name>
</gene>
<comment type="caution">
    <text evidence="2">The sequence shown here is derived from an EMBL/GenBank/DDBJ whole genome shotgun (WGS) entry which is preliminary data.</text>
</comment>
<evidence type="ECO:0000313" key="3">
    <source>
        <dbReference type="Proteomes" id="UP000317243"/>
    </source>
</evidence>
<feature type="region of interest" description="Disordered" evidence="1">
    <location>
        <begin position="1"/>
        <end position="23"/>
    </location>
</feature>
<feature type="region of interest" description="Disordered" evidence="1">
    <location>
        <begin position="41"/>
        <end position="60"/>
    </location>
</feature>
<protein>
    <submittedName>
        <fullName evidence="2">Uncharacterized protein</fullName>
    </submittedName>
</protein>
<evidence type="ECO:0000256" key="1">
    <source>
        <dbReference type="SAM" id="MobiDB-lite"/>
    </source>
</evidence>
<dbReference type="AlphaFoldDB" id="A0A5C5VV99"/>
<sequence length="60" mass="6688">MHNTEMKENREASPAHMALHKGLSVRLDTSKTTYHILKGEQSLQANKTSLDLGGLDRGRL</sequence>
<accession>A0A5C5VV99</accession>
<feature type="compositionally biased region" description="Basic and acidic residues" evidence="1">
    <location>
        <begin position="1"/>
        <end position="13"/>
    </location>
</feature>
<organism evidence="2 3">
    <name type="scientific">Thalassoglobus neptunius</name>
    <dbReference type="NCBI Taxonomy" id="1938619"/>
    <lineage>
        <taxon>Bacteria</taxon>
        <taxon>Pseudomonadati</taxon>
        <taxon>Planctomycetota</taxon>
        <taxon>Planctomycetia</taxon>
        <taxon>Planctomycetales</taxon>
        <taxon>Planctomycetaceae</taxon>
        <taxon>Thalassoglobus</taxon>
    </lineage>
</organism>
<reference evidence="2 3" key="1">
    <citation type="submission" date="2019-02" db="EMBL/GenBank/DDBJ databases">
        <title>Deep-cultivation of Planctomycetes and their phenomic and genomic characterization uncovers novel biology.</title>
        <authorList>
            <person name="Wiegand S."/>
            <person name="Jogler M."/>
            <person name="Boedeker C."/>
            <person name="Pinto D."/>
            <person name="Vollmers J."/>
            <person name="Rivas-Marin E."/>
            <person name="Kohn T."/>
            <person name="Peeters S.H."/>
            <person name="Heuer A."/>
            <person name="Rast P."/>
            <person name="Oberbeckmann S."/>
            <person name="Bunk B."/>
            <person name="Jeske O."/>
            <person name="Meyerdierks A."/>
            <person name="Storesund J.E."/>
            <person name="Kallscheuer N."/>
            <person name="Luecker S."/>
            <person name="Lage O.M."/>
            <person name="Pohl T."/>
            <person name="Merkel B.J."/>
            <person name="Hornburger P."/>
            <person name="Mueller R.-W."/>
            <person name="Bruemmer F."/>
            <person name="Labrenz M."/>
            <person name="Spormann A.M."/>
            <person name="Op Den Camp H."/>
            <person name="Overmann J."/>
            <person name="Amann R."/>
            <person name="Jetten M.S.M."/>
            <person name="Mascher T."/>
            <person name="Medema M.H."/>
            <person name="Devos D.P."/>
            <person name="Kaster A.-K."/>
            <person name="Ovreas L."/>
            <person name="Rohde M."/>
            <person name="Galperin M.Y."/>
            <person name="Jogler C."/>
        </authorList>
    </citation>
    <scope>NUCLEOTIDE SEQUENCE [LARGE SCALE GENOMIC DNA]</scope>
    <source>
        <strain evidence="2 3">KOR42</strain>
    </source>
</reference>
<keyword evidence="3" id="KW-1185">Reference proteome</keyword>
<dbReference type="Proteomes" id="UP000317243">
    <property type="component" value="Unassembled WGS sequence"/>
</dbReference>
<dbReference type="EMBL" id="SIHI01000045">
    <property type="protein sequence ID" value="TWT41462.1"/>
    <property type="molecule type" value="Genomic_DNA"/>
</dbReference>
<proteinExistence type="predicted"/>